<keyword evidence="2" id="KW-1185">Reference proteome</keyword>
<dbReference type="PANTHER" id="PTHR28055">
    <property type="entry name" value="ALTERED INHERITANCE OF MITOCHONDRIA PROTEIN 41, MITOCHONDRIAL"/>
    <property type="match status" value="1"/>
</dbReference>
<evidence type="ECO:0000313" key="1">
    <source>
        <dbReference type="EMBL" id="SDI85573.1"/>
    </source>
</evidence>
<sequence length="144" mass="16332">MDRLNEDMKSALKAKEKKRLSVIRGVKSSLQNESIKVGRTLNEEEAINVLNREQKQRKDSLHEFKKAGREDLAKETEEELIILSKYLPEQLTEKEIEDIVKRVIQDTGASSKSDMGKVMSVVMPKVKGKADGSQVNQLVQKHLS</sequence>
<reference evidence="1 2" key="1">
    <citation type="submission" date="2016-10" db="EMBL/GenBank/DDBJ databases">
        <authorList>
            <person name="de Groot N.N."/>
        </authorList>
    </citation>
    <scope>NUCLEOTIDE SEQUENCE [LARGE SCALE GENOMIC DNA]</scope>
    <source>
        <strain evidence="2">P4B,CCM 7963,CECT 7998,DSM 25260,IBRC-M 10614,KCTC 13821</strain>
    </source>
</reference>
<dbReference type="SUPFAM" id="SSF89095">
    <property type="entry name" value="GatB/YqeY motif"/>
    <property type="match status" value="1"/>
</dbReference>
<dbReference type="Pfam" id="PF09424">
    <property type="entry name" value="YqeY"/>
    <property type="match status" value="1"/>
</dbReference>
<organism evidence="1 2">
    <name type="scientific">Alteribacillus bidgolensis</name>
    <dbReference type="NCBI Taxonomy" id="930129"/>
    <lineage>
        <taxon>Bacteria</taxon>
        <taxon>Bacillati</taxon>
        <taxon>Bacillota</taxon>
        <taxon>Bacilli</taxon>
        <taxon>Bacillales</taxon>
        <taxon>Bacillaceae</taxon>
        <taxon>Alteribacillus</taxon>
    </lineage>
</organism>
<evidence type="ECO:0008006" key="3">
    <source>
        <dbReference type="Google" id="ProtNLM"/>
    </source>
</evidence>
<dbReference type="Gene3D" id="1.10.10.410">
    <property type="match status" value="1"/>
</dbReference>
<protein>
    <recommendedName>
        <fullName evidence="3">GatB/YqeY domain-containing protein</fullName>
    </recommendedName>
</protein>
<dbReference type="InterPro" id="IPR042184">
    <property type="entry name" value="YqeY/Aim41_N"/>
</dbReference>
<dbReference type="InterPro" id="IPR019004">
    <property type="entry name" value="YqeY/Aim41"/>
</dbReference>
<dbReference type="STRING" id="930129.SAMN05216352_11351"/>
<dbReference type="AlphaFoldDB" id="A0A1G8NZA1"/>
<dbReference type="InterPro" id="IPR003789">
    <property type="entry name" value="Asn/Gln_tRNA_amidoTrase-B-like"/>
</dbReference>
<proteinExistence type="predicted"/>
<dbReference type="PANTHER" id="PTHR28055:SF1">
    <property type="entry name" value="ALTERED INHERITANCE OF MITOCHONDRIA PROTEIN 41, MITOCHONDRIAL"/>
    <property type="match status" value="1"/>
</dbReference>
<accession>A0A1G8NZA1</accession>
<dbReference type="Gene3D" id="1.10.1510.10">
    <property type="entry name" value="Uncharacterised protein YqeY/AIM41 PF09424, N-terminal domain"/>
    <property type="match status" value="1"/>
</dbReference>
<dbReference type="GO" id="GO:0016884">
    <property type="term" value="F:carbon-nitrogen ligase activity, with glutamine as amido-N-donor"/>
    <property type="evidence" value="ECO:0007669"/>
    <property type="project" value="InterPro"/>
</dbReference>
<evidence type="ECO:0000313" key="2">
    <source>
        <dbReference type="Proteomes" id="UP000199017"/>
    </source>
</evidence>
<dbReference type="InterPro" id="IPR023168">
    <property type="entry name" value="GatB_Yqey_C_2"/>
</dbReference>
<dbReference type="Proteomes" id="UP000199017">
    <property type="component" value="Unassembled WGS sequence"/>
</dbReference>
<name>A0A1G8NZA1_9BACI</name>
<dbReference type="EMBL" id="FNDU01000013">
    <property type="protein sequence ID" value="SDI85573.1"/>
    <property type="molecule type" value="Genomic_DNA"/>
</dbReference>
<gene>
    <name evidence="1" type="ORF">SAMN05216352_11351</name>
</gene>